<dbReference type="GO" id="GO:0050660">
    <property type="term" value="F:flavin adenine dinucleotide binding"/>
    <property type="evidence" value="ECO:0007669"/>
    <property type="project" value="TreeGrafter"/>
</dbReference>
<sequence>MATSKRDIVIVGGGGAGSQIARALSQQLEAGSHSITVIESREFFTHYPGCLRMLVSDRDHLEETALIPLDKLFPSGNGKLVRAYISSISQNDKGQGGKVTTDGGNVYNYDILVLAPGNVWEGPLAFPSSRKAAVAFVEEWREKIKKSKGIAIVGGGAVGCELAGEIRDIYPEKSLSVIQRESQLLVSTYPDKFRADVQRRLAERDIRVITNDEIQDIFEYPAERVATRKGTFVDADLVIPCRGGHPNTGFISSLGENLLTSAGCVKVDQYLQVQGKPGVFAAGDIIEWAEVKQVVKTAGHATTIVANIKSILAGKPPAAVYKPMFEILALTNGAGGGATYMGILWGLHFGNWFTRFLKAKDLFITKTRQGLGY</sequence>
<dbReference type="PANTHER" id="PTHR43735">
    <property type="entry name" value="APOPTOSIS-INDUCING FACTOR 1"/>
    <property type="match status" value="1"/>
</dbReference>
<dbReference type="AlphaFoldDB" id="A0A9P5TL96"/>
<organism evidence="6 7">
    <name type="scientific">Gymnopilus junonius</name>
    <name type="common">Spectacular rustgill mushroom</name>
    <name type="synonym">Gymnopilus spectabilis subsp. junonius</name>
    <dbReference type="NCBI Taxonomy" id="109634"/>
    <lineage>
        <taxon>Eukaryota</taxon>
        <taxon>Fungi</taxon>
        <taxon>Dikarya</taxon>
        <taxon>Basidiomycota</taxon>
        <taxon>Agaricomycotina</taxon>
        <taxon>Agaricomycetes</taxon>
        <taxon>Agaricomycetidae</taxon>
        <taxon>Agaricales</taxon>
        <taxon>Agaricineae</taxon>
        <taxon>Hymenogastraceae</taxon>
        <taxon>Gymnopilus</taxon>
    </lineage>
</organism>
<dbReference type="PANTHER" id="PTHR43735:SF3">
    <property type="entry name" value="FERROPTOSIS SUPPRESSOR PROTEIN 1"/>
    <property type="match status" value="1"/>
</dbReference>
<comment type="caution">
    <text evidence="6">The sequence shown here is derived from an EMBL/GenBank/DDBJ whole genome shotgun (WGS) entry which is preliminary data.</text>
</comment>
<evidence type="ECO:0000256" key="4">
    <source>
        <dbReference type="ARBA" id="ARBA00023002"/>
    </source>
</evidence>
<keyword evidence="3" id="KW-0274">FAD</keyword>
<dbReference type="GO" id="GO:0005737">
    <property type="term" value="C:cytoplasm"/>
    <property type="evidence" value="ECO:0007669"/>
    <property type="project" value="TreeGrafter"/>
</dbReference>
<comment type="similarity">
    <text evidence="1">Belongs to the FAD-dependent oxidoreductase family.</text>
</comment>
<dbReference type="InterPro" id="IPR036188">
    <property type="entry name" value="FAD/NAD-bd_sf"/>
</dbReference>
<dbReference type="InterPro" id="IPR023753">
    <property type="entry name" value="FAD/NAD-binding_dom"/>
</dbReference>
<gene>
    <name evidence="6" type="ORF">CPB84DRAFT_1848824</name>
</gene>
<reference evidence="6" key="1">
    <citation type="submission" date="2020-11" db="EMBL/GenBank/DDBJ databases">
        <authorList>
            <consortium name="DOE Joint Genome Institute"/>
            <person name="Ahrendt S."/>
            <person name="Riley R."/>
            <person name="Andreopoulos W."/>
            <person name="LaButti K."/>
            <person name="Pangilinan J."/>
            <person name="Ruiz-duenas F.J."/>
            <person name="Barrasa J.M."/>
            <person name="Sanchez-Garcia M."/>
            <person name="Camarero S."/>
            <person name="Miyauchi S."/>
            <person name="Serrano A."/>
            <person name="Linde D."/>
            <person name="Babiker R."/>
            <person name="Drula E."/>
            <person name="Ayuso-Fernandez I."/>
            <person name="Pacheco R."/>
            <person name="Padilla G."/>
            <person name="Ferreira P."/>
            <person name="Barriuso J."/>
            <person name="Kellner H."/>
            <person name="Castanera R."/>
            <person name="Alfaro M."/>
            <person name="Ramirez L."/>
            <person name="Pisabarro A.G."/>
            <person name="Kuo A."/>
            <person name="Tritt A."/>
            <person name="Lipzen A."/>
            <person name="He G."/>
            <person name="Yan M."/>
            <person name="Ng V."/>
            <person name="Cullen D."/>
            <person name="Martin F."/>
            <person name="Rosso M.-N."/>
            <person name="Henrissat B."/>
            <person name="Hibbett D."/>
            <person name="Martinez A.T."/>
            <person name="Grigoriev I.V."/>
        </authorList>
    </citation>
    <scope>NUCLEOTIDE SEQUENCE</scope>
    <source>
        <strain evidence="6">AH 44721</strain>
    </source>
</reference>
<evidence type="ECO:0000313" key="6">
    <source>
        <dbReference type="EMBL" id="KAF8891929.1"/>
    </source>
</evidence>
<feature type="domain" description="FAD/NAD(P)-binding" evidence="5">
    <location>
        <begin position="7"/>
        <end position="299"/>
    </location>
</feature>
<dbReference type="EMBL" id="JADNYJ010000070">
    <property type="protein sequence ID" value="KAF8891929.1"/>
    <property type="molecule type" value="Genomic_DNA"/>
</dbReference>
<keyword evidence="4" id="KW-0560">Oxidoreductase</keyword>
<protein>
    <submittedName>
        <fullName evidence="6">FAD/NAD-P-binding domain-containing protein</fullName>
    </submittedName>
</protein>
<dbReference type="GO" id="GO:0004174">
    <property type="term" value="F:electron-transferring-flavoprotein dehydrogenase activity"/>
    <property type="evidence" value="ECO:0007669"/>
    <property type="project" value="TreeGrafter"/>
</dbReference>
<dbReference type="Gene3D" id="3.50.50.100">
    <property type="match status" value="1"/>
</dbReference>
<dbReference type="PRINTS" id="PR00368">
    <property type="entry name" value="FADPNR"/>
</dbReference>
<dbReference type="PRINTS" id="PR00411">
    <property type="entry name" value="PNDRDTASEI"/>
</dbReference>
<evidence type="ECO:0000256" key="2">
    <source>
        <dbReference type="ARBA" id="ARBA00022630"/>
    </source>
</evidence>
<evidence type="ECO:0000259" key="5">
    <source>
        <dbReference type="Pfam" id="PF07992"/>
    </source>
</evidence>
<dbReference type="SUPFAM" id="SSF51905">
    <property type="entry name" value="FAD/NAD(P)-binding domain"/>
    <property type="match status" value="1"/>
</dbReference>
<keyword evidence="2" id="KW-0285">Flavoprotein</keyword>
<keyword evidence="7" id="KW-1185">Reference proteome</keyword>
<evidence type="ECO:0000313" key="7">
    <source>
        <dbReference type="Proteomes" id="UP000724874"/>
    </source>
</evidence>
<evidence type="ECO:0000256" key="3">
    <source>
        <dbReference type="ARBA" id="ARBA00022827"/>
    </source>
</evidence>
<dbReference type="OrthoDB" id="202203at2759"/>
<evidence type="ECO:0000256" key="1">
    <source>
        <dbReference type="ARBA" id="ARBA00006442"/>
    </source>
</evidence>
<dbReference type="Pfam" id="PF07992">
    <property type="entry name" value="Pyr_redox_2"/>
    <property type="match status" value="1"/>
</dbReference>
<accession>A0A9P5TL96</accession>
<proteinExistence type="inferred from homology"/>
<name>A0A9P5TL96_GYMJU</name>
<dbReference type="Proteomes" id="UP000724874">
    <property type="component" value="Unassembled WGS sequence"/>
</dbReference>